<keyword evidence="1" id="KW-1133">Transmembrane helix</keyword>
<keyword evidence="1" id="KW-0812">Transmembrane</keyword>
<dbReference type="EMBL" id="LQYG01000115">
    <property type="protein sequence ID" value="KYC58889.1"/>
    <property type="molecule type" value="Genomic_DNA"/>
</dbReference>
<comment type="caution">
    <text evidence="2">The sequence shown here is derived from an EMBL/GenBank/DDBJ whole genome shotgun (WGS) entry which is preliminary data.</text>
</comment>
<evidence type="ECO:0000313" key="3">
    <source>
        <dbReference type="Proteomes" id="UP000075288"/>
    </source>
</evidence>
<accession>A0A150JNT1</accession>
<name>A0A150JNT1_HEYCO</name>
<evidence type="ECO:0000256" key="1">
    <source>
        <dbReference type="SAM" id="Phobius"/>
    </source>
</evidence>
<organism evidence="2 3">
    <name type="scientific">Heyndrickxia coagulans</name>
    <name type="common">Weizmannia coagulans</name>
    <dbReference type="NCBI Taxonomy" id="1398"/>
    <lineage>
        <taxon>Bacteria</taxon>
        <taxon>Bacillati</taxon>
        <taxon>Bacillota</taxon>
        <taxon>Bacilli</taxon>
        <taxon>Bacillales</taxon>
        <taxon>Bacillaceae</taxon>
        <taxon>Heyndrickxia</taxon>
    </lineage>
</organism>
<reference evidence="2 3" key="1">
    <citation type="submission" date="2016-01" db="EMBL/GenBank/DDBJ databases">
        <title>Genome Sequences of Twelve Sporeforming Bacillus Species Isolated from Foods.</title>
        <authorList>
            <person name="Berendsen E.M."/>
            <person name="Wells-Bennik M.H."/>
            <person name="Krawcyk A.O."/>
            <person name="De Jong A."/>
            <person name="Holsappel S."/>
            <person name="Eijlander R.T."/>
            <person name="Kuipers O.P."/>
        </authorList>
    </citation>
    <scope>NUCLEOTIDE SEQUENCE [LARGE SCALE GENOMIC DNA]</scope>
    <source>
        <strain evidence="2 3">B4098</strain>
    </source>
</reference>
<feature type="transmembrane region" description="Helical" evidence="1">
    <location>
        <begin position="20"/>
        <end position="39"/>
    </location>
</feature>
<keyword evidence="1" id="KW-0472">Membrane</keyword>
<proteinExistence type="predicted"/>
<sequence length="65" mass="7395">MLDEVEVFERNIKWEPSSTLTYFVVVLAGVEVPALLSGFEFAKKDAWTYPVLLPAFTFAHSPEME</sequence>
<protein>
    <submittedName>
        <fullName evidence="2">Uncharacterized protein</fullName>
    </submittedName>
</protein>
<dbReference type="AlphaFoldDB" id="A0A150JNT1"/>
<gene>
    <name evidence="2" type="ORF">B4098_0829</name>
</gene>
<evidence type="ECO:0000313" key="2">
    <source>
        <dbReference type="EMBL" id="KYC58889.1"/>
    </source>
</evidence>
<dbReference type="Proteomes" id="UP000075288">
    <property type="component" value="Unassembled WGS sequence"/>
</dbReference>